<name>A0A817B6U6_BRANA</name>
<dbReference type="EMBL" id="HG994364">
    <property type="protein sequence ID" value="CAF2329322.1"/>
    <property type="molecule type" value="Genomic_DNA"/>
</dbReference>
<proteinExistence type="predicted"/>
<sequence>MGQNMNATVDVVLRRLRLTLLFDLFQTEGIRRVTSPAPLQSLSFSLCFNVCVFRKSRL</sequence>
<dbReference type="Proteomes" id="UP001295469">
    <property type="component" value="Chromosome A10"/>
</dbReference>
<organism evidence="1">
    <name type="scientific">Brassica napus</name>
    <name type="common">Rape</name>
    <dbReference type="NCBI Taxonomy" id="3708"/>
    <lineage>
        <taxon>Eukaryota</taxon>
        <taxon>Viridiplantae</taxon>
        <taxon>Streptophyta</taxon>
        <taxon>Embryophyta</taxon>
        <taxon>Tracheophyta</taxon>
        <taxon>Spermatophyta</taxon>
        <taxon>Magnoliopsida</taxon>
        <taxon>eudicotyledons</taxon>
        <taxon>Gunneridae</taxon>
        <taxon>Pentapetalae</taxon>
        <taxon>rosids</taxon>
        <taxon>malvids</taxon>
        <taxon>Brassicales</taxon>
        <taxon>Brassicaceae</taxon>
        <taxon>Brassiceae</taxon>
        <taxon>Brassica</taxon>
    </lineage>
</organism>
<accession>A0A817B6U6</accession>
<dbReference type="AlphaFoldDB" id="A0A817B6U6"/>
<reference evidence="1" key="1">
    <citation type="submission" date="2021-01" db="EMBL/GenBank/DDBJ databases">
        <authorList>
            <consortium name="Genoscope - CEA"/>
            <person name="William W."/>
        </authorList>
    </citation>
    <scope>NUCLEOTIDE SEQUENCE</scope>
</reference>
<gene>
    <name evidence="1" type="ORF">DARMORV10_A10P13450.1</name>
</gene>
<evidence type="ECO:0000313" key="1">
    <source>
        <dbReference type="EMBL" id="CAF2329322.1"/>
    </source>
</evidence>
<protein>
    <submittedName>
        <fullName evidence="1">(rape) hypothetical protein</fullName>
    </submittedName>
</protein>